<feature type="domain" description="STAS" evidence="6">
    <location>
        <begin position="438"/>
        <end position="553"/>
    </location>
</feature>
<dbReference type="Gene3D" id="3.30.750.24">
    <property type="entry name" value="STAS domain"/>
    <property type="match status" value="1"/>
</dbReference>
<feature type="transmembrane region" description="Helical" evidence="5">
    <location>
        <begin position="252"/>
        <end position="269"/>
    </location>
</feature>
<feature type="transmembrane region" description="Helical" evidence="5">
    <location>
        <begin position="21"/>
        <end position="37"/>
    </location>
</feature>
<dbReference type="PROSITE" id="PS50801">
    <property type="entry name" value="STAS"/>
    <property type="match status" value="1"/>
</dbReference>
<gene>
    <name evidence="7" type="primary">sulP</name>
    <name evidence="7" type="ORF">J4573_12700</name>
</gene>
<dbReference type="InterPro" id="IPR036513">
    <property type="entry name" value="STAS_dom_sf"/>
</dbReference>
<keyword evidence="4 5" id="KW-0472">Membrane</keyword>
<comment type="subcellular location">
    <subcellularLocation>
        <location evidence="1">Membrane</location>
        <topology evidence="1">Multi-pass membrane protein</topology>
    </subcellularLocation>
</comment>
<dbReference type="EMBL" id="JAGEOJ010000004">
    <property type="protein sequence ID" value="MBO2447955.1"/>
    <property type="molecule type" value="Genomic_DNA"/>
</dbReference>
<dbReference type="InterPro" id="IPR002645">
    <property type="entry name" value="STAS_dom"/>
</dbReference>
<feature type="transmembrane region" description="Helical" evidence="5">
    <location>
        <begin position="207"/>
        <end position="231"/>
    </location>
</feature>
<feature type="transmembrane region" description="Helical" evidence="5">
    <location>
        <begin position="104"/>
        <end position="125"/>
    </location>
</feature>
<evidence type="ECO:0000313" key="8">
    <source>
        <dbReference type="Proteomes" id="UP000669179"/>
    </source>
</evidence>
<proteinExistence type="predicted"/>
<sequence length="558" mass="58318">MSGIARLAPGVEVLRGYRRDWLGGDLTAGVTVAAYLVPQVMAYAVIAGLPPVAGLWAMVPSLLLYAVFGSSRLLSVGPESTTALMTATVVAPLAGGDPQRYAELAATLAIVVGLVSLVAWCLRLGFVADMLSYPILVGYMTGVALIMMAGQLGKVTGVPVHGSGFFAELASFGKGLAETQAATLALAAAALVFLFAIQHWFPHWPGPLLAMLLATGTVAVFGLDHAGVALVGDIPAGLPRPALPPASDVRDLVLPALGVLIVGYTDNVLTGRAFAARSGGRQVDPTQELLALGLANAGAGLFRGFPVSSSGSRTAIIAASGGRSQAGSLVAFGCVVCVLLFLHPLLAQFPLAVLGSIVIYAAVRLIDVAGFRKLARFRWSELLLAIAALCGVLAFDILYGILVAVGLSVADLLRRVARPHDAVLGLVPGLAGMHDVDDYPAASTIPGLLVYRYDSPLFFANAQDFARRARKAIEQQDVPVEWFVLNVEANVEVDITALNAVEDLRADLTGRGVTFALARVKQDLMDDLKAFGIAQAIGPDLLFPTLPTAVEAFRNRRS</sequence>
<evidence type="ECO:0000259" key="6">
    <source>
        <dbReference type="PROSITE" id="PS50801"/>
    </source>
</evidence>
<keyword evidence="2 5" id="KW-0812">Transmembrane</keyword>
<accession>A0A939T9G3</accession>
<evidence type="ECO:0000313" key="7">
    <source>
        <dbReference type="EMBL" id="MBO2447955.1"/>
    </source>
</evidence>
<evidence type="ECO:0000256" key="5">
    <source>
        <dbReference type="SAM" id="Phobius"/>
    </source>
</evidence>
<evidence type="ECO:0000256" key="4">
    <source>
        <dbReference type="ARBA" id="ARBA00023136"/>
    </source>
</evidence>
<feature type="transmembrane region" description="Helical" evidence="5">
    <location>
        <begin position="43"/>
        <end position="68"/>
    </location>
</feature>
<evidence type="ECO:0000256" key="1">
    <source>
        <dbReference type="ARBA" id="ARBA00004141"/>
    </source>
</evidence>
<protein>
    <submittedName>
        <fullName evidence="7">Sulfate permease</fullName>
    </submittedName>
</protein>
<feature type="transmembrane region" description="Helical" evidence="5">
    <location>
        <begin position="326"/>
        <end position="345"/>
    </location>
</feature>
<dbReference type="PANTHER" id="PTHR11814">
    <property type="entry name" value="SULFATE TRANSPORTER"/>
    <property type="match status" value="1"/>
</dbReference>
<dbReference type="InterPro" id="IPR011547">
    <property type="entry name" value="SLC26A/SulP_dom"/>
</dbReference>
<dbReference type="NCBIfam" id="TIGR00815">
    <property type="entry name" value="sulP"/>
    <property type="match status" value="1"/>
</dbReference>
<keyword evidence="8" id="KW-1185">Reference proteome</keyword>
<dbReference type="RefSeq" id="WP_208255587.1">
    <property type="nucleotide sequence ID" value="NZ_JAGEOJ010000004.1"/>
</dbReference>
<dbReference type="SUPFAM" id="SSF52091">
    <property type="entry name" value="SpoIIaa-like"/>
    <property type="match status" value="1"/>
</dbReference>
<organism evidence="7 8">
    <name type="scientific">Actinomadura barringtoniae</name>
    <dbReference type="NCBI Taxonomy" id="1427535"/>
    <lineage>
        <taxon>Bacteria</taxon>
        <taxon>Bacillati</taxon>
        <taxon>Actinomycetota</taxon>
        <taxon>Actinomycetes</taxon>
        <taxon>Streptosporangiales</taxon>
        <taxon>Thermomonosporaceae</taxon>
        <taxon>Actinomadura</taxon>
    </lineage>
</organism>
<dbReference type="GO" id="GO:0016020">
    <property type="term" value="C:membrane"/>
    <property type="evidence" value="ECO:0007669"/>
    <property type="project" value="UniProtKB-SubCell"/>
</dbReference>
<name>A0A939T9G3_9ACTN</name>
<dbReference type="CDD" id="cd07042">
    <property type="entry name" value="STAS_SulP_like_sulfate_transporter"/>
    <property type="match status" value="1"/>
</dbReference>
<keyword evidence="3 5" id="KW-1133">Transmembrane helix</keyword>
<feature type="transmembrane region" description="Helical" evidence="5">
    <location>
        <begin position="351"/>
        <end position="370"/>
    </location>
</feature>
<dbReference type="Proteomes" id="UP000669179">
    <property type="component" value="Unassembled WGS sequence"/>
</dbReference>
<dbReference type="Pfam" id="PF00916">
    <property type="entry name" value="Sulfate_transp"/>
    <property type="match status" value="1"/>
</dbReference>
<dbReference type="GO" id="GO:0055085">
    <property type="term" value="P:transmembrane transport"/>
    <property type="evidence" value="ECO:0007669"/>
    <property type="project" value="InterPro"/>
</dbReference>
<reference evidence="7" key="1">
    <citation type="submission" date="2021-03" db="EMBL/GenBank/DDBJ databases">
        <authorList>
            <person name="Kanchanasin P."/>
            <person name="Saeng-In P."/>
            <person name="Phongsopitanun W."/>
            <person name="Yuki M."/>
            <person name="Kudo T."/>
            <person name="Ohkuma M."/>
            <person name="Tanasupawat S."/>
        </authorList>
    </citation>
    <scope>NUCLEOTIDE SEQUENCE</scope>
    <source>
        <strain evidence="7">GKU 128</strain>
    </source>
</reference>
<evidence type="ECO:0000256" key="2">
    <source>
        <dbReference type="ARBA" id="ARBA00022692"/>
    </source>
</evidence>
<evidence type="ECO:0000256" key="3">
    <source>
        <dbReference type="ARBA" id="ARBA00022989"/>
    </source>
</evidence>
<feature type="transmembrane region" description="Helical" evidence="5">
    <location>
        <begin position="382"/>
        <end position="410"/>
    </location>
</feature>
<feature type="transmembrane region" description="Helical" evidence="5">
    <location>
        <begin position="131"/>
        <end position="149"/>
    </location>
</feature>
<feature type="transmembrane region" description="Helical" evidence="5">
    <location>
        <begin position="181"/>
        <end position="201"/>
    </location>
</feature>
<dbReference type="InterPro" id="IPR001902">
    <property type="entry name" value="SLC26A/SulP_fam"/>
</dbReference>
<dbReference type="Pfam" id="PF01740">
    <property type="entry name" value="STAS"/>
    <property type="match status" value="1"/>
</dbReference>
<comment type="caution">
    <text evidence="7">The sequence shown here is derived from an EMBL/GenBank/DDBJ whole genome shotgun (WGS) entry which is preliminary data.</text>
</comment>
<dbReference type="AlphaFoldDB" id="A0A939T9G3"/>